<dbReference type="EMBL" id="SIJB01000047">
    <property type="protein sequence ID" value="NBI30967.1"/>
    <property type="molecule type" value="Genomic_DNA"/>
</dbReference>
<dbReference type="InterPro" id="IPR036291">
    <property type="entry name" value="NAD(P)-bd_dom_sf"/>
</dbReference>
<accession>A0A6N9Q7W8</accession>
<dbReference type="InterPro" id="IPR050700">
    <property type="entry name" value="YIM1/Zinc_Alcohol_DH_Fams"/>
</dbReference>
<name>A0A6N9Q7W8_9BACL</name>
<dbReference type="InterPro" id="IPR020843">
    <property type="entry name" value="ER"/>
</dbReference>
<comment type="caution">
    <text evidence="2">The sequence shown here is derived from an EMBL/GenBank/DDBJ whole genome shotgun (WGS) entry which is preliminary data.</text>
</comment>
<dbReference type="SUPFAM" id="SSF50129">
    <property type="entry name" value="GroES-like"/>
    <property type="match status" value="1"/>
</dbReference>
<dbReference type="InterPro" id="IPR011032">
    <property type="entry name" value="GroES-like_sf"/>
</dbReference>
<dbReference type="AlphaFoldDB" id="A0A6N9Q7W8"/>
<dbReference type="RefSeq" id="WP_160647774.1">
    <property type="nucleotide sequence ID" value="NZ_SIJB01000047.1"/>
</dbReference>
<dbReference type="InterPro" id="IPR013154">
    <property type="entry name" value="ADH-like_N"/>
</dbReference>
<dbReference type="PANTHER" id="PTHR11695:SF648">
    <property type="entry name" value="ZINC-BINDING OXIDOREDUCTASE"/>
    <property type="match status" value="1"/>
</dbReference>
<dbReference type="OrthoDB" id="9792162at2"/>
<dbReference type="Gene3D" id="3.90.180.10">
    <property type="entry name" value="Medium-chain alcohol dehydrogenases, catalytic domain"/>
    <property type="match status" value="1"/>
</dbReference>
<evidence type="ECO:0000313" key="3">
    <source>
        <dbReference type="Proteomes" id="UP000448943"/>
    </source>
</evidence>
<dbReference type="Proteomes" id="UP000448943">
    <property type="component" value="Unassembled WGS sequence"/>
</dbReference>
<reference evidence="2 3" key="1">
    <citation type="submission" date="2019-01" db="EMBL/GenBank/DDBJ databases">
        <title>Chengkuizengella sp. nov., isolated from deep-sea sediment of East Pacific Ocean.</title>
        <authorList>
            <person name="Yang J."/>
            <person name="Lai Q."/>
            <person name="Shao Z."/>
        </authorList>
    </citation>
    <scope>NUCLEOTIDE SEQUENCE [LARGE SCALE GENOMIC DNA]</scope>
    <source>
        <strain evidence="2 3">YPA3-1-1</strain>
    </source>
</reference>
<dbReference type="Gene3D" id="3.40.50.720">
    <property type="entry name" value="NAD(P)-binding Rossmann-like Domain"/>
    <property type="match status" value="1"/>
</dbReference>
<dbReference type="Pfam" id="PF13602">
    <property type="entry name" value="ADH_zinc_N_2"/>
    <property type="match status" value="1"/>
</dbReference>
<organism evidence="2 3">
    <name type="scientific">Chengkuizengella marina</name>
    <dbReference type="NCBI Taxonomy" id="2507566"/>
    <lineage>
        <taxon>Bacteria</taxon>
        <taxon>Bacillati</taxon>
        <taxon>Bacillota</taxon>
        <taxon>Bacilli</taxon>
        <taxon>Bacillales</taxon>
        <taxon>Paenibacillaceae</taxon>
        <taxon>Chengkuizengella</taxon>
    </lineage>
</organism>
<keyword evidence="3" id="KW-1185">Reference proteome</keyword>
<dbReference type="CDD" id="cd08267">
    <property type="entry name" value="MDR1"/>
    <property type="match status" value="1"/>
</dbReference>
<dbReference type="PANTHER" id="PTHR11695">
    <property type="entry name" value="ALCOHOL DEHYDROGENASE RELATED"/>
    <property type="match status" value="1"/>
</dbReference>
<dbReference type="SUPFAM" id="SSF51735">
    <property type="entry name" value="NAD(P)-binding Rossmann-fold domains"/>
    <property type="match status" value="1"/>
</dbReference>
<dbReference type="Pfam" id="PF08240">
    <property type="entry name" value="ADH_N"/>
    <property type="match status" value="1"/>
</dbReference>
<dbReference type="GO" id="GO:0016491">
    <property type="term" value="F:oxidoreductase activity"/>
    <property type="evidence" value="ECO:0007669"/>
    <property type="project" value="InterPro"/>
</dbReference>
<protein>
    <submittedName>
        <fullName evidence="2">NAD(P)-dependent alcohol dehydrogenase</fullName>
    </submittedName>
</protein>
<evidence type="ECO:0000313" key="2">
    <source>
        <dbReference type="EMBL" id="NBI30967.1"/>
    </source>
</evidence>
<dbReference type="SMART" id="SM00829">
    <property type="entry name" value="PKS_ER"/>
    <property type="match status" value="1"/>
</dbReference>
<feature type="domain" description="Enoyl reductase (ER)" evidence="1">
    <location>
        <begin position="10"/>
        <end position="320"/>
    </location>
</feature>
<proteinExistence type="predicted"/>
<gene>
    <name evidence="2" type="ORF">ERL59_18610</name>
</gene>
<sequence length="324" mass="35887">MKAIVYEKYGSPDVLQLKDIEKPTPEDNEVLIKVHARTVTSGDIRKRNGSRKTLPIWPISKMAIGFRKPKKNILGCDFAGEVVSVGKDVKRFKKGHQVYGLYGKKGTYVEYICMSEDGAVVQKPSNMTYEEATSVPFGAISALYFLRKGNIQSGQKVLIYGASGSVGTFAVQLAKYFGTEVTGVCGTTNLDMVKSLGADHVIDYTKEDFTKNGQTYDIIFDTVGKTSFSRCKSSLKRQGFYVLAVFSYRQILQTLWTSKIGNKKVVSGVASESNEDLMFFKELIEEGKLKSVIDSFYSFEEIPEAHGYVEKGHKKGNVVITSGS</sequence>
<evidence type="ECO:0000259" key="1">
    <source>
        <dbReference type="SMART" id="SM00829"/>
    </source>
</evidence>